<accession>A0A286TZZ4</accession>
<dbReference type="AlphaFoldDB" id="A0A286TZZ4"/>
<dbReference type="InterPro" id="IPR019734">
    <property type="entry name" value="TPR_rpt"/>
</dbReference>
<keyword evidence="1" id="KW-0677">Repeat</keyword>
<protein>
    <recommendedName>
        <fullName evidence="6">Tetratricopeptide repeat protein</fullName>
    </recommendedName>
</protein>
<dbReference type="PROSITE" id="PS50005">
    <property type="entry name" value="TPR"/>
    <property type="match status" value="2"/>
</dbReference>
<dbReference type="Pfam" id="PF13414">
    <property type="entry name" value="TPR_11"/>
    <property type="match status" value="1"/>
</dbReference>
<feature type="repeat" description="TPR" evidence="3">
    <location>
        <begin position="68"/>
        <end position="101"/>
    </location>
</feature>
<evidence type="ECO:0000256" key="1">
    <source>
        <dbReference type="ARBA" id="ARBA00022737"/>
    </source>
</evidence>
<dbReference type="Proteomes" id="UP000218542">
    <property type="component" value="Unassembled WGS sequence"/>
</dbReference>
<dbReference type="SMART" id="SM00028">
    <property type="entry name" value="TPR"/>
    <property type="match status" value="3"/>
</dbReference>
<proteinExistence type="predicted"/>
<dbReference type="Pfam" id="PF13432">
    <property type="entry name" value="TPR_16"/>
    <property type="match status" value="1"/>
</dbReference>
<dbReference type="Gene3D" id="1.25.40.10">
    <property type="entry name" value="Tetratricopeptide repeat domain"/>
    <property type="match status" value="2"/>
</dbReference>
<dbReference type="EMBL" id="BAOS01000022">
    <property type="protein sequence ID" value="GAX61452.1"/>
    <property type="molecule type" value="Genomic_DNA"/>
</dbReference>
<dbReference type="PROSITE" id="PS50293">
    <property type="entry name" value="TPR_REGION"/>
    <property type="match status" value="1"/>
</dbReference>
<reference evidence="5" key="1">
    <citation type="journal article" date="2017" name="Environ. Microbiol. Rep.">
        <title>Genetic Diversity of Marine Anaerobic Ammonium-Oxidizing Bacteria as Revealed by Genomic and Proteomic Analyses of 'Candidatus Scalindua japonica'.</title>
        <authorList>
            <person name="Oshiki M."/>
            <person name="Mizuto K."/>
            <person name="Kimura Z."/>
            <person name="Kindaichi T."/>
            <person name="Satoh H."/>
            <person name="Okabe S."/>
        </authorList>
    </citation>
    <scope>NUCLEOTIDE SEQUENCE [LARGE SCALE GENOMIC DNA]</scope>
    <source>
        <strain evidence="5">husup-a2</strain>
    </source>
</reference>
<organism evidence="4 5">
    <name type="scientific">Candidatus Scalindua japonica</name>
    <dbReference type="NCBI Taxonomy" id="1284222"/>
    <lineage>
        <taxon>Bacteria</taxon>
        <taxon>Pseudomonadati</taxon>
        <taxon>Planctomycetota</taxon>
        <taxon>Candidatus Brocadiia</taxon>
        <taxon>Candidatus Brocadiales</taxon>
        <taxon>Candidatus Scalinduaceae</taxon>
        <taxon>Candidatus Scalindua</taxon>
    </lineage>
</organism>
<evidence type="ECO:0008006" key="6">
    <source>
        <dbReference type="Google" id="ProtNLM"/>
    </source>
</evidence>
<comment type="caution">
    <text evidence="4">The sequence shown here is derived from an EMBL/GenBank/DDBJ whole genome shotgun (WGS) entry which is preliminary data.</text>
</comment>
<gene>
    <name evidence="4" type="ORF">SCALIN_C22_0166</name>
</gene>
<dbReference type="SUPFAM" id="SSF48452">
    <property type="entry name" value="TPR-like"/>
    <property type="match status" value="1"/>
</dbReference>
<dbReference type="PANTHER" id="PTHR44943">
    <property type="entry name" value="CELLULOSE SYNTHASE OPERON PROTEIN C"/>
    <property type="match status" value="1"/>
</dbReference>
<dbReference type="PANTHER" id="PTHR44943:SF8">
    <property type="entry name" value="TPR REPEAT-CONTAINING PROTEIN MJ0263"/>
    <property type="match status" value="1"/>
</dbReference>
<name>A0A286TZZ4_9BACT</name>
<feature type="repeat" description="TPR" evidence="3">
    <location>
        <begin position="34"/>
        <end position="67"/>
    </location>
</feature>
<evidence type="ECO:0000256" key="3">
    <source>
        <dbReference type="PROSITE-ProRule" id="PRU00339"/>
    </source>
</evidence>
<keyword evidence="5" id="KW-1185">Reference proteome</keyword>
<dbReference type="InterPro" id="IPR011990">
    <property type="entry name" value="TPR-like_helical_dom_sf"/>
</dbReference>
<sequence>MWFVFTGGISLSEDFNVESIEAYRQAAEKNPHDAKSYFNLGIACLKSGMYQESIESLKQAIKIVPDDAEAHKALGYVCLNLYLYEDAIEASKQVLRIKPDATAHYNLGYIYNASDDKDSALKQYEILKSLDSELANKLLKLINK</sequence>
<evidence type="ECO:0000256" key="2">
    <source>
        <dbReference type="ARBA" id="ARBA00022803"/>
    </source>
</evidence>
<evidence type="ECO:0000313" key="5">
    <source>
        <dbReference type="Proteomes" id="UP000218542"/>
    </source>
</evidence>
<dbReference type="InterPro" id="IPR051685">
    <property type="entry name" value="Ycf3/AcsC/BcsC/TPR_MFPF"/>
</dbReference>
<keyword evidence="2 3" id="KW-0802">TPR repeat</keyword>
<evidence type="ECO:0000313" key="4">
    <source>
        <dbReference type="EMBL" id="GAX61452.1"/>
    </source>
</evidence>